<proteinExistence type="inferred from homology"/>
<dbReference type="InterPro" id="IPR045324">
    <property type="entry name" value="Small_multidrug_res"/>
</dbReference>
<dbReference type="PANTHER" id="PTHR30561">
    <property type="entry name" value="SMR FAMILY PROTON-DEPENDENT DRUG EFFLUX TRANSPORTER SUGE"/>
    <property type="match status" value="1"/>
</dbReference>
<evidence type="ECO:0000256" key="7">
    <source>
        <dbReference type="ARBA" id="ARBA00038151"/>
    </source>
</evidence>
<dbReference type="Pfam" id="PF00893">
    <property type="entry name" value="Multi_Drug_Res"/>
    <property type="match status" value="1"/>
</dbReference>
<name>A0A7H9CG83_9BACT</name>
<dbReference type="Gene3D" id="1.10.3730.20">
    <property type="match status" value="1"/>
</dbReference>
<evidence type="ECO:0000256" key="5">
    <source>
        <dbReference type="ARBA" id="ARBA00022989"/>
    </source>
</evidence>
<sequence length="107" mass="11741">MTFLALIIAGFSEVAGVYFMGRFNSARNFKLKIATFSGMVATFGFSLLLLRFSMSEFSMSSAYAIWTGIGCVGAVLLGLFQGEKMSFKKLVYLGLIIFSVVGLKFQM</sequence>
<feature type="transmembrane region" description="Helical" evidence="10">
    <location>
        <begin position="62"/>
        <end position="80"/>
    </location>
</feature>
<keyword evidence="6 10" id="KW-0472">Membrane</keyword>
<protein>
    <recommendedName>
        <fullName evidence="8">Guanidinium exporter</fullName>
    </recommendedName>
</protein>
<reference evidence="11 12" key="1">
    <citation type="submission" date="2020-02" db="EMBL/GenBank/DDBJ databases">
        <title>Complete genome sequence of the novel Campylobacter species Candidatus Campylobacter infans.</title>
        <authorList>
            <person name="Duim B."/>
            <person name="Zomer A."/>
            <person name="van der Graaf L."/>
            <person name="Wagenaar J."/>
        </authorList>
    </citation>
    <scope>NUCLEOTIDE SEQUENCE [LARGE SCALE GENOMIC DNA]</scope>
    <source>
        <strain evidence="11 12">19S00001</strain>
    </source>
</reference>
<evidence type="ECO:0000256" key="10">
    <source>
        <dbReference type="SAM" id="Phobius"/>
    </source>
</evidence>
<dbReference type="SUPFAM" id="SSF103481">
    <property type="entry name" value="Multidrug resistance efflux transporter EmrE"/>
    <property type="match status" value="1"/>
</dbReference>
<dbReference type="EMBL" id="CP049075">
    <property type="protein sequence ID" value="QLI04982.1"/>
    <property type="molecule type" value="Genomic_DNA"/>
</dbReference>
<comment type="similarity">
    <text evidence="7">Belongs to the drug/metabolite transporter (DMT) superfamily. Small multidrug resistance (SMR) (TC 2.A.7.1) family. Gdx/SugE subfamily.</text>
</comment>
<evidence type="ECO:0000256" key="2">
    <source>
        <dbReference type="ARBA" id="ARBA00022448"/>
    </source>
</evidence>
<dbReference type="KEGG" id="cinf:CINF_0453"/>
<dbReference type="InterPro" id="IPR037185">
    <property type="entry name" value="EmrE-like"/>
</dbReference>
<accession>A0A7H9CG83</accession>
<evidence type="ECO:0000256" key="9">
    <source>
        <dbReference type="RuleBase" id="RU003942"/>
    </source>
</evidence>
<gene>
    <name evidence="11" type="ORF">CINF_0453</name>
</gene>
<organism evidence="11 12">
    <name type="scientific">Candidatus Campylobacter infans</name>
    <dbReference type="NCBI Taxonomy" id="2561898"/>
    <lineage>
        <taxon>Bacteria</taxon>
        <taxon>Pseudomonadati</taxon>
        <taxon>Campylobacterota</taxon>
        <taxon>Epsilonproteobacteria</taxon>
        <taxon>Campylobacterales</taxon>
        <taxon>Campylobacteraceae</taxon>
        <taxon>Campylobacter</taxon>
    </lineage>
</organism>
<keyword evidence="5 10" id="KW-1133">Transmembrane helix</keyword>
<evidence type="ECO:0000256" key="4">
    <source>
        <dbReference type="ARBA" id="ARBA00022692"/>
    </source>
</evidence>
<dbReference type="GO" id="GO:0005886">
    <property type="term" value="C:plasma membrane"/>
    <property type="evidence" value="ECO:0007669"/>
    <property type="project" value="UniProtKB-SubCell"/>
</dbReference>
<dbReference type="RefSeq" id="WP_179975595.1">
    <property type="nucleotide sequence ID" value="NZ_CP049075.1"/>
</dbReference>
<keyword evidence="2" id="KW-0813">Transport</keyword>
<comment type="subcellular location">
    <subcellularLocation>
        <location evidence="1 9">Cell membrane</location>
        <topology evidence="1 9">Multi-pass membrane protein</topology>
    </subcellularLocation>
</comment>
<dbReference type="InterPro" id="IPR000390">
    <property type="entry name" value="Small_drug/metabolite_transptr"/>
</dbReference>
<evidence type="ECO:0000256" key="8">
    <source>
        <dbReference type="ARBA" id="ARBA00039168"/>
    </source>
</evidence>
<dbReference type="AlphaFoldDB" id="A0A7H9CG83"/>
<evidence type="ECO:0000256" key="3">
    <source>
        <dbReference type="ARBA" id="ARBA00022475"/>
    </source>
</evidence>
<evidence type="ECO:0000313" key="12">
    <source>
        <dbReference type="Proteomes" id="UP000509414"/>
    </source>
</evidence>
<feature type="transmembrane region" description="Helical" evidence="10">
    <location>
        <begin position="32"/>
        <end position="50"/>
    </location>
</feature>
<dbReference type="GO" id="GO:0022857">
    <property type="term" value="F:transmembrane transporter activity"/>
    <property type="evidence" value="ECO:0007669"/>
    <property type="project" value="InterPro"/>
</dbReference>
<evidence type="ECO:0000313" key="11">
    <source>
        <dbReference type="EMBL" id="QLI04982.1"/>
    </source>
</evidence>
<evidence type="ECO:0000256" key="1">
    <source>
        <dbReference type="ARBA" id="ARBA00004651"/>
    </source>
</evidence>
<keyword evidence="12" id="KW-1185">Reference proteome</keyword>
<dbReference type="PANTHER" id="PTHR30561:SF0">
    <property type="entry name" value="GUANIDINIUM EXPORTER"/>
    <property type="match status" value="1"/>
</dbReference>
<dbReference type="Proteomes" id="UP000509414">
    <property type="component" value="Chromosome"/>
</dbReference>
<keyword evidence="4 9" id="KW-0812">Transmembrane</keyword>
<keyword evidence="3" id="KW-1003">Cell membrane</keyword>
<evidence type="ECO:0000256" key="6">
    <source>
        <dbReference type="ARBA" id="ARBA00023136"/>
    </source>
</evidence>